<dbReference type="GO" id="GO:0005886">
    <property type="term" value="C:plasma membrane"/>
    <property type="evidence" value="ECO:0007669"/>
    <property type="project" value="TreeGrafter"/>
</dbReference>
<dbReference type="GO" id="GO:0003688">
    <property type="term" value="F:DNA replication origin binding"/>
    <property type="evidence" value="ECO:0007669"/>
    <property type="project" value="TreeGrafter"/>
</dbReference>
<name>A0A2M9G0T6_9PROT</name>
<dbReference type="InterPro" id="IPR010921">
    <property type="entry name" value="Trp_repressor/repl_initiator"/>
</dbReference>
<dbReference type="AlphaFoldDB" id="A0A2M9G0T6"/>
<dbReference type="EMBL" id="PHIG01000018">
    <property type="protein sequence ID" value="PJK30730.1"/>
    <property type="molecule type" value="Genomic_DNA"/>
</dbReference>
<dbReference type="GO" id="GO:0006275">
    <property type="term" value="P:regulation of DNA replication"/>
    <property type="evidence" value="ECO:0007669"/>
    <property type="project" value="InterPro"/>
</dbReference>
<proteinExistence type="predicted"/>
<protein>
    <recommendedName>
        <fullName evidence="1">Chromosomal replication initiator DnaA C-terminal domain-containing protein</fullName>
    </recommendedName>
</protein>
<dbReference type="OrthoDB" id="5293895at2"/>
<organism evidence="2 5">
    <name type="scientific">Minwuia thermotolerans</name>
    <dbReference type="NCBI Taxonomy" id="2056226"/>
    <lineage>
        <taxon>Bacteria</taxon>
        <taxon>Pseudomonadati</taxon>
        <taxon>Pseudomonadota</taxon>
        <taxon>Alphaproteobacteria</taxon>
        <taxon>Minwuiales</taxon>
        <taxon>Minwuiaceae</taxon>
        <taxon>Minwuia</taxon>
    </lineage>
</organism>
<reference evidence="2 5" key="1">
    <citation type="submission" date="2017-11" db="EMBL/GenBank/DDBJ databases">
        <title>Draft genome sequence of Rhizobiales bacterium SY3-13.</title>
        <authorList>
            <person name="Sun C."/>
        </authorList>
    </citation>
    <scope>NUCLEOTIDE SEQUENCE [LARGE SCALE GENOMIC DNA]</scope>
    <source>
        <strain evidence="2 5">SY3-13</strain>
    </source>
</reference>
<accession>A0A2M9G0T6</accession>
<evidence type="ECO:0000259" key="1">
    <source>
        <dbReference type="SMART" id="SM00760"/>
    </source>
</evidence>
<dbReference type="InterPro" id="IPR013159">
    <property type="entry name" value="DnaA_C"/>
</dbReference>
<dbReference type="GO" id="GO:0005524">
    <property type="term" value="F:ATP binding"/>
    <property type="evidence" value="ECO:0007669"/>
    <property type="project" value="InterPro"/>
</dbReference>
<keyword evidence="5" id="KW-1185">Reference proteome</keyword>
<evidence type="ECO:0000313" key="5">
    <source>
        <dbReference type="Proteomes" id="UP000229498"/>
    </source>
</evidence>
<dbReference type="GO" id="GO:0006270">
    <property type="term" value="P:DNA replication initiation"/>
    <property type="evidence" value="ECO:0007669"/>
    <property type="project" value="InterPro"/>
</dbReference>
<dbReference type="PANTHER" id="PTHR30050:SF2">
    <property type="entry name" value="CHROMOSOMAL REPLICATION INITIATOR PROTEIN DNAA"/>
    <property type="match status" value="1"/>
</dbReference>
<dbReference type="SUPFAM" id="SSF48295">
    <property type="entry name" value="TrpR-like"/>
    <property type="match status" value="1"/>
</dbReference>
<evidence type="ECO:0000313" key="2">
    <source>
        <dbReference type="EMBL" id="PJK29309.1"/>
    </source>
</evidence>
<evidence type="ECO:0000313" key="3">
    <source>
        <dbReference type="EMBL" id="PJK30507.1"/>
    </source>
</evidence>
<gene>
    <name evidence="4" type="ORF">CVT23_05005</name>
    <name evidence="3" type="ORF">CVT23_06055</name>
    <name evidence="2" type="ORF">CVT23_11945</name>
</gene>
<evidence type="ECO:0000313" key="4">
    <source>
        <dbReference type="EMBL" id="PJK30730.1"/>
    </source>
</evidence>
<dbReference type="SMART" id="SM00760">
    <property type="entry name" value="Bac_DnaA_C"/>
    <property type="match status" value="1"/>
</dbReference>
<dbReference type="EMBL" id="PHIG01000033">
    <property type="protein sequence ID" value="PJK29309.1"/>
    <property type="molecule type" value="Genomic_DNA"/>
</dbReference>
<dbReference type="Proteomes" id="UP000229498">
    <property type="component" value="Unassembled WGS sequence"/>
</dbReference>
<dbReference type="CDD" id="cd06571">
    <property type="entry name" value="Bac_DnaA_C"/>
    <property type="match status" value="1"/>
</dbReference>
<comment type="caution">
    <text evidence="2">The sequence shown here is derived from an EMBL/GenBank/DDBJ whole genome shotgun (WGS) entry which is preliminary data.</text>
</comment>
<sequence>MNAIAANQFESRMLQVAERTAEACGVTVEAMMSEARNRETSQARHIAAYLIYRRLGKSSSQIGRFFGRDHTSILHGIRKTEHALRTQPDVAKVVQGINADFALEDFEVLREAGRADRERLIWRLEKLADGIERTLQQLREELCDETP</sequence>
<dbReference type="RefSeq" id="WP_109792149.1">
    <property type="nucleotide sequence ID" value="NZ_PHIG01000018.1"/>
</dbReference>
<feature type="domain" description="Chromosomal replication initiator DnaA C-terminal" evidence="1">
    <location>
        <begin position="12"/>
        <end position="80"/>
    </location>
</feature>
<dbReference type="PANTHER" id="PTHR30050">
    <property type="entry name" value="CHROMOSOMAL REPLICATION INITIATOR PROTEIN DNAA"/>
    <property type="match status" value="1"/>
</dbReference>
<dbReference type="Pfam" id="PF08299">
    <property type="entry name" value="Bac_DnaA_C"/>
    <property type="match status" value="1"/>
</dbReference>
<dbReference type="Gene3D" id="1.10.1750.10">
    <property type="match status" value="1"/>
</dbReference>
<dbReference type="EMBL" id="PHIG01000025">
    <property type="protein sequence ID" value="PJK30507.1"/>
    <property type="molecule type" value="Genomic_DNA"/>
</dbReference>